<keyword evidence="2" id="KW-0472">Membrane</keyword>
<protein>
    <submittedName>
        <fullName evidence="3">Uncharacterized protein</fullName>
    </submittedName>
</protein>
<feature type="transmembrane region" description="Helical" evidence="2">
    <location>
        <begin position="49"/>
        <end position="74"/>
    </location>
</feature>
<feature type="region of interest" description="Disordered" evidence="1">
    <location>
        <begin position="201"/>
        <end position="238"/>
    </location>
</feature>
<keyword evidence="4" id="KW-1185">Reference proteome</keyword>
<feature type="compositionally biased region" description="Low complexity" evidence="1">
    <location>
        <begin position="220"/>
        <end position="231"/>
    </location>
</feature>
<evidence type="ECO:0000313" key="4">
    <source>
        <dbReference type="Proteomes" id="UP001469553"/>
    </source>
</evidence>
<organism evidence="3 4">
    <name type="scientific">Ameca splendens</name>
    <dbReference type="NCBI Taxonomy" id="208324"/>
    <lineage>
        <taxon>Eukaryota</taxon>
        <taxon>Metazoa</taxon>
        <taxon>Chordata</taxon>
        <taxon>Craniata</taxon>
        <taxon>Vertebrata</taxon>
        <taxon>Euteleostomi</taxon>
        <taxon>Actinopterygii</taxon>
        <taxon>Neopterygii</taxon>
        <taxon>Teleostei</taxon>
        <taxon>Neoteleostei</taxon>
        <taxon>Acanthomorphata</taxon>
        <taxon>Ovalentaria</taxon>
        <taxon>Atherinomorphae</taxon>
        <taxon>Cyprinodontiformes</taxon>
        <taxon>Goodeidae</taxon>
        <taxon>Ameca</taxon>
    </lineage>
</organism>
<accession>A0ABV0YE91</accession>
<comment type="caution">
    <text evidence="3">The sequence shown here is derived from an EMBL/GenBank/DDBJ whole genome shotgun (WGS) entry which is preliminary data.</text>
</comment>
<reference evidence="3 4" key="1">
    <citation type="submission" date="2021-06" db="EMBL/GenBank/DDBJ databases">
        <authorList>
            <person name="Palmer J.M."/>
        </authorList>
    </citation>
    <scope>NUCLEOTIDE SEQUENCE [LARGE SCALE GENOMIC DNA]</scope>
    <source>
        <strain evidence="3 4">AS_MEX2019</strain>
        <tissue evidence="3">Muscle</tissue>
    </source>
</reference>
<proteinExistence type="predicted"/>
<keyword evidence="2" id="KW-0812">Transmembrane</keyword>
<dbReference type="EMBL" id="JAHRIP010029853">
    <property type="protein sequence ID" value="MEQ2292134.1"/>
    <property type="molecule type" value="Genomic_DNA"/>
</dbReference>
<evidence type="ECO:0000256" key="1">
    <source>
        <dbReference type="SAM" id="MobiDB-lite"/>
    </source>
</evidence>
<evidence type="ECO:0000256" key="2">
    <source>
        <dbReference type="SAM" id="Phobius"/>
    </source>
</evidence>
<sequence>MFSCNITELERLRRYEYFCKALYMNDQLQFVNVYKRTAKAYLRVQTSTLIILSMVYAFPCVFFVLACPHVHMFAPACILVCRPASCVRFCPYVCVCMCVYVFQESQWLDSVSLLIKDTIEGEMLMIDNLSGSVFHHYSSPPVCKDCKGHPQEQIRMAEIEQASLKSVQLSDKSSSPALPDELSLDEHTSYLLLMQEGKGRCSSASHSEEAGDGGVGLLGGQQTEEQGQVQGASLQCRVSSTDTETDTVLQEMEIQTYQTKMCSPLCSPGQ</sequence>
<evidence type="ECO:0000313" key="3">
    <source>
        <dbReference type="EMBL" id="MEQ2292134.1"/>
    </source>
</evidence>
<name>A0ABV0YE91_9TELE</name>
<gene>
    <name evidence="3" type="ORF">AMECASPLE_019955</name>
</gene>
<dbReference type="Proteomes" id="UP001469553">
    <property type="component" value="Unassembled WGS sequence"/>
</dbReference>
<keyword evidence="2" id="KW-1133">Transmembrane helix</keyword>